<evidence type="ECO:0000313" key="6">
    <source>
        <dbReference type="Proteomes" id="UP000195602"/>
    </source>
</evidence>
<dbReference type="InterPro" id="IPR002347">
    <property type="entry name" value="SDR_fam"/>
</dbReference>
<name>A0AA91Q251_CLALS</name>
<dbReference type="PANTHER" id="PTHR24320">
    <property type="entry name" value="RETINOL DEHYDROGENASE"/>
    <property type="match status" value="1"/>
</dbReference>
<proteinExistence type="inferred from homology"/>
<keyword evidence="4" id="KW-1133">Transmembrane helix</keyword>
<dbReference type="AlphaFoldDB" id="A0AA91Q251"/>
<dbReference type="EMBL" id="LYUB02000003">
    <property type="protein sequence ID" value="OVF09999.1"/>
    <property type="molecule type" value="Genomic_DNA"/>
</dbReference>
<evidence type="ECO:0000256" key="4">
    <source>
        <dbReference type="SAM" id="Phobius"/>
    </source>
</evidence>
<keyword evidence="4" id="KW-0472">Membrane</keyword>
<evidence type="ECO:0000313" key="5">
    <source>
        <dbReference type="EMBL" id="OVF09999.1"/>
    </source>
</evidence>
<evidence type="ECO:0000256" key="1">
    <source>
        <dbReference type="ARBA" id="ARBA00006484"/>
    </source>
</evidence>
<accession>A0AA91Q251</accession>
<dbReference type="KEGG" id="clus:A9F13_03g01298"/>
<dbReference type="PANTHER" id="PTHR24320:SF282">
    <property type="entry name" value="WW DOMAIN-CONTAINING OXIDOREDUCTASE"/>
    <property type="match status" value="1"/>
</dbReference>
<dbReference type="InterPro" id="IPR036291">
    <property type="entry name" value="NAD(P)-bd_dom_sf"/>
</dbReference>
<feature type="transmembrane region" description="Helical" evidence="4">
    <location>
        <begin position="31"/>
        <end position="50"/>
    </location>
</feature>
<dbReference type="PRINTS" id="PR00081">
    <property type="entry name" value="GDHRDH"/>
</dbReference>
<sequence length="331" mass="37093">MFSPFDPQTLPYHNPKTGRRTALITAGNSGVGWYTVLHLYLHGYVVYLAGRSRSRCSASISALEKRAARIRATYSPEVTKMRPVGELHFLELDLASLSSVLAAVQALGNLEKHLNLLVNNAGVLAPPTETVDGFDLQLQTLYVAPFLLTTRLLPLLERGGRAAPESPSRVIYVSSVAHQMLLVPCSPGRRLWWRPNFFFSWVRYAVAKTAGIHFVQMLALRNPRLVCLSVDPGLVMNTNYFSYWTRLPIIGIMFWCLFQIIGFLFGVSAEQAAHTLLYTSLDPTIGQRESGAHFSGRRKARPSRVARNMDLAARAWIWTTHQLAKRNIEVD</sequence>
<keyword evidence="3" id="KW-0560">Oxidoreductase</keyword>
<dbReference type="PROSITE" id="PS00061">
    <property type="entry name" value="ADH_SHORT"/>
    <property type="match status" value="1"/>
</dbReference>
<feature type="transmembrane region" description="Helical" evidence="4">
    <location>
        <begin position="240"/>
        <end position="267"/>
    </location>
</feature>
<organism evidence="5 6">
    <name type="scientific">Clavispora lusitaniae</name>
    <name type="common">Candida lusitaniae</name>
    <dbReference type="NCBI Taxonomy" id="36911"/>
    <lineage>
        <taxon>Eukaryota</taxon>
        <taxon>Fungi</taxon>
        <taxon>Dikarya</taxon>
        <taxon>Ascomycota</taxon>
        <taxon>Saccharomycotina</taxon>
        <taxon>Pichiomycetes</taxon>
        <taxon>Metschnikowiaceae</taxon>
        <taxon>Clavispora</taxon>
    </lineage>
</organism>
<protein>
    <submittedName>
        <fullName evidence="5">Oxidoreductase</fullName>
    </submittedName>
</protein>
<dbReference type="Gene3D" id="3.40.50.720">
    <property type="entry name" value="NAD(P)-binding Rossmann-like Domain"/>
    <property type="match status" value="1"/>
</dbReference>
<dbReference type="Pfam" id="PF00106">
    <property type="entry name" value="adh_short"/>
    <property type="match status" value="1"/>
</dbReference>
<comment type="caution">
    <text evidence="5">The sequence shown here is derived from an EMBL/GenBank/DDBJ whole genome shotgun (WGS) entry which is preliminary data.</text>
</comment>
<reference evidence="5 6" key="1">
    <citation type="submission" date="2017-04" db="EMBL/GenBank/DDBJ databases">
        <title>Draft genome of the yeast Clavispora lusitaniae type strain CBS 6936.</title>
        <authorList>
            <person name="Durrens P."/>
            <person name="Klopp C."/>
            <person name="Biteau N."/>
            <person name="Fitton-Ouhabi V."/>
            <person name="Dementhon K."/>
            <person name="Accoceberry I."/>
            <person name="Sherman D.J."/>
            <person name="Noel T."/>
        </authorList>
    </citation>
    <scope>NUCLEOTIDE SEQUENCE [LARGE SCALE GENOMIC DNA]</scope>
    <source>
        <strain evidence="5 6">CBS 6936</strain>
    </source>
</reference>
<evidence type="ECO:0000256" key="3">
    <source>
        <dbReference type="ARBA" id="ARBA00023002"/>
    </source>
</evidence>
<evidence type="ECO:0000256" key="2">
    <source>
        <dbReference type="ARBA" id="ARBA00022857"/>
    </source>
</evidence>
<comment type="similarity">
    <text evidence="1">Belongs to the short-chain dehydrogenases/reductases (SDR) family.</text>
</comment>
<gene>
    <name evidence="5" type="ORF">A9F13_03g01298</name>
</gene>
<dbReference type="SUPFAM" id="SSF51735">
    <property type="entry name" value="NAD(P)-binding Rossmann-fold domains"/>
    <property type="match status" value="1"/>
</dbReference>
<keyword evidence="4" id="KW-0812">Transmembrane</keyword>
<keyword evidence="2" id="KW-0521">NADP</keyword>
<dbReference type="InterPro" id="IPR020904">
    <property type="entry name" value="Sc_DH/Rdtase_CS"/>
</dbReference>
<dbReference type="GO" id="GO:0016491">
    <property type="term" value="F:oxidoreductase activity"/>
    <property type="evidence" value="ECO:0007669"/>
    <property type="project" value="UniProtKB-KW"/>
</dbReference>
<dbReference type="Proteomes" id="UP000195602">
    <property type="component" value="Unassembled WGS sequence"/>
</dbReference>